<name>A0ABQ5EIC6_9ASTR</name>
<organism evidence="3 4">
    <name type="scientific">Tanacetum coccineum</name>
    <dbReference type="NCBI Taxonomy" id="301880"/>
    <lineage>
        <taxon>Eukaryota</taxon>
        <taxon>Viridiplantae</taxon>
        <taxon>Streptophyta</taxon>
        <taxon>Embryophyta</taxon>
        <taxon>Tracheophyta</taxon>
        <taxon>Spermatophyta</taxon>
        <taxon>Magnoliopsida</taxon>
        <taxon>eudicotyledons</taxon>
        <taxon>Gunneridae</taxon>
        <taxon>Pentapetalae</taxon>
        <taxon>asterids</taxon>
        <taxon>campanulids</taxon>
        <taxon>Asterales</taxon>
        <taxon>Asteraceae</taxon>
        <taxon>Asteroideae</taxon>
        <taxon>Anthemideae</taxon>
        <taxon>Anthemidinae</taxon>
        <taxon>Tanacetum</taxon>
    </lineage>
</organism>
<keyword evidence="4" id="KW-1185">Reference proteome</keyword>
<evidence type="ECO:0000313" key="4">
    <source>
        <dbReference type="Proteomes" id="UP001151760"/>
    </source>
</evidence>
<dbReference type="Pfam" id="PF24626">
    <property type="entry name" value="SH3_Tf2-1"/>
    <property type="match status" value="1"/>
</dbReference>
<dbReference type="InterPro" id="IPR056924">
    <property type="entry name" value="SH3_Tf2-1"/>
</dbReference>
<dbReference type="EMBL" id="BQNB010016333">
    <property type="protein sequence ID" value="GJT50582.1"/>
    <property type="molecule type" value="Genomic_DNA"/>
</dbReference>
<dbReference type="Proteomes" id="UP001151760">
    <property type="component" value="Unassembled WGS sequence"/>
</dbReference>
<reference evidence="3" key="1">
    <citation type="journal article" date="2022" name="Int. J. Mol. Sci.">
        <title>Draft Genome of Tanacetum Coccineum: Genomic Comparison of Closely Related Tanacetum-Family Plants.</title>
        <authorList>
            <person name="Yamashiro T."/>
            <person name="Shiraishi A."/>
            <person name="Nakayama K."/>
            <person name="Satake H."/>
        </authorList>
    </citation>
    <scope>NUCLEOTIDE SEQUENCE</scope>
</reference>
<feature type="compositionally biased region" description="Acidic residues" evidence="1">
    <location>
        <begin position="292"/>
        <end position="319"/>
    </location>
</feature>
<accession>A0ABQ5EIC6</accession>
<feature type="domain" description="Tf2-1-like SH3-like" evidence="2">
    <location>
        <begin position="24"/>
        <end position="59"/>
    </location>
</feature>
<feature type="region of interest" description="Disordered" evidence="1">
    <location>
        <begin position="441"/>
        <end position="460"/>
    </location>
</feature>
<evidence type="ECO:0000256" key="1">
    <source>
        <dbReference type="SAM" id="MobiDB-lite"/>
    </source>
</evidence>
<comment type="caution">
    <text evidence="3">The sequence shown here is derived from an EMBL/GenBank/DDBJ whole genome shotgun (WGS) entry which is preliminary data.</text>
</comment>
<feature type="compositionally biased region" description="Low complexity" evidence="1">
    <location>
        <begin position="351"/>
        <end position="360"/>
    </location>
</feature>
<dbReference type="PANTHER" id="PTHR46148:SF59">
    <property type="entry name" value="NUCLEOTIDYLTRANSFERASE, RIBONUCLEASE H"/>
    <property type="match status" value="1"/>
</dbReference>
<evidence type="ECO:0000313" key="3">
    <source>
        <dbReference type="EMBL" id="GJT50582.1"/>
    </source>
</evidence>
<gene>
    <name evidence="3" type="ORF">Tco_0976739</name>
</gene>
<dbReference type="PANTHER" id="PTHR46148">
    <property type="entry name" value="CHROMO DOMAIN-CONTAINING PROTEIN"/>
    <property type="match status" value="1"/>
</dbReference>
<reference evidence="3" key="2">
    <citation type="submission" date="2022-01" db="EMBL/GenBank/DDBJ databases">
        <authorList>
            <person name="Yamashiro T."/>
            <person name="Shiraishi A."/>
            <person name="Satake H."/>
            <person name="Nakayama K."/>
        </authorList>
    </citation>
    <scope>NUCLEOTIDE SEQUENCE</scope>
</reference>
<sequence>MQATRDRQKSYADLKRKPMEFQVGDKVMLKVLPWKGVVRFGKRGKLNPRYAGPFKVFRKGVRGVQDEKRVWFEVELQGAQGDREVEVFQVSNDDTAVAQRYLVCPRNMGFNESGEYKKTFIGSGVGTGSMQVLHGFEFKLARDREQHLACELFGHREDSNEDAFAVAAVEKIYAYESLTFNDIVAYEVISKWKAGLKDDIDARSNVYVLSNGCRKCSDVNDGYYWEYTPVGSQEYQMVCTRLDIASADMGTTSLDYVPGPEHADYEIVVRISHMLRMPHPLLSHLTMSLRDDGDDDDEPLEEDEDDDVDIEADEDEEEEHPALADSIVVALPTTDQAPSAEETEPFETGDTTTLPLSVPTSSPPLLLPSASRREEQSRGRSGCLWIRRERLDYGITESWDWIVDDPAGATVVIDTEYGSYFDCIWDLAAAYTDIDSDADITGTSDHTTGTSDSTTGIGYRTTGTTGTRWGSCTARAARGGW</sequence>
<proteinExistence type="predicted"/>
<feature type="region of interest" description="Disordered" evidence="1">
    <location>
        <begin position="287"/>
        <end position="379"/>
    </location>
</feature>
<protein>
    <recommendedName>
        <fullName evidence="2">Tf2-1-like SH3-like domain-containing protein</fullName>
    </recommendedName>
</protein>
<evidence type="ECO:0000259" key="2">
    <source>
        <dbReference type="Pfam" id="PF24626"/>
    </source>
</evidence>